<dbReference type="InterPro" id="IPR026989">
    <property type="entry name" value="TnpV"/>
</dbReference>
<protein>
    <submittedName>
        <fullName evidence="2">TnpV protein</fullName>
    </submittedName>
</protein>
<dbReference type="EMBL" id="WWTN01000058">
    <property type="protein sequence ID" value="MZH58169.1"/>
    <property type="molecule type" value="Genomic_DNA"/>
</dbReference>
<reference evidence="1" key="1">
    <citation type="journal article" date="2019" name="Nat. Med.">
        <title>A library of human gut bacterial isolates paired with longitudinal multiomics data enables mechanistic microbiome research.</title>
        <authorList>
            <person name="Poyet M."/>
            <person name="Groussin M."/>
            <person name="Gibbons S.M."/>
            <person name="Avila-Pacheco J."/>
            <person name="Jiang X."/>
            <person name="Kearney S.M."/>
            <person name="Perrotta A.R."/>
            <person name="Berdy B."/>
            <person name="Zhao S."/>
            <person name="Lieberman T.D."/>
            <person name="Swanson P.K."/>
            <person name="Smith M."/>
            <person name="Roesemann S."/>
            <person name="Alexander J.E."/>
            <person name="Rich S.A."/>
            <person name="Livny J."/>
            <person name="Vlamakis H."/>
            <person name="Clish C."/>
            <person name="Bullock K."/>
            <person name="Deik A."/>
            <person name="Scott J."/>
            <person name="Pierce K.A."/>
            <person name="Xavier R.J."/>
            <person name="Alm E.J."/>
        </authorList>
    </citation>
    <scope>NUCLEOTIDE SEQUENCE</scope>
    <source>
        <strain evidence="1">BIOML-A12</strain>
    </source>
</reference>
<dbReference type="GeneID" id="61924763"/>
<dbReference type="EMBL" id="CP048838">
    <property type="protein sequence ID" value="QJA01726.1"/>
    <property type="molecule type" value="Genomic_DNA"/>
</dbReference>
<proteinExistence type="predicted"/>
<dbReference type="Proteomes" id="UP000604383">
    <property type="component" value="Unassembled WGS sequence"/>
</dbReference>
<evidence type="ECO:0000313" key="1">
    <source>
        <dbReference type="EMBL" id="MZH58169.1"/>
    </source>
</evidence>
<dbReference type="AlphaFoldDB" id="A0AAP9SEF7"/>
<reference evidence="2 3" key="2">
    <citation type="submission" date="2020-02" db="EMBL/GenBank/DDBJ databases">
        <authorList>
            <person name="Kociolek L.K."/>
            <person name="Ozer E.A."/>
        </authorList>
    </citation>
    <scope>NUCLEOTIDE SEQUENCE [LARGE SCALE GENOMIC DNA]</scope>
    <source>
        <strain evidence="2 3">ATCC 14501</strain>
    </source>
</reference>
<dbReference type="Proteomes" id="UP000503330">
    <property type="component" value="Chromosome"/>
</dbReference>
<dbReference type="Pfam" id="PF14198">
    <property type="entry name" value="TnpV"/>
    <property type="match status" value="1"/>
</dbReference>
<dbReference type="RefSeq" id="WP_083820368.1">
    <property type="nucleotide sequence ID" value="NZ_BAAACC010000039.1"/>
</dbReference>
<evidence type="ECO:0000313" key="2">
    <source>
        <dbReference type="EMBL" id="QJA01726.1"/>
    </source>
</evidence>
<sequence length="52" mass="5970">MERRAEIICIKEVNAAGVTEELKARDLMRWVGLINTLKAQVEDIIQAELIFK</sequence>
<accession>A0AAP9SEF7</accession>
<gene>
    <name evidence="2" type="ORF">G4D54_04460</name>
    <name evidence="1" type="ORF">GT664_21000</name>
</gene>
<name>A0AAP9SEF7_CLOIN</name>
<evidence type="ECO:0000313" key="3">
    <source>
        <dbReference type="Proteomes" id="UP000503330"/>
    </source>
</evidence>
<organism evidence="2 3">
    <name type="scientific">Clostridium innocuum</name>
    <dbReference type="NCBI Taxonomy" id="1522"/>
    <lineage>
        <taxon>Bacteria</taxon>
        <taxon>Bacillati</taxon>
        <taxon>Bacillota</taxon>
        <taxon>Clostridia</taxon>
        <taxon>Eubacteriales</taxon>
        <taxon>Clostridiaceae</taxon>
        <taxon>Clostridium</taxon>
    </lineage>
</organism>